<dbReference type="AlphaFoldDB" id="A0A369XSJ6"/>
<comment type="function">
    <text evidence="9">Catalyzes the last two sequential reactions in the de novo biosynthetic pathway for UDP-N-acetylglucosamine (UDP-GlcNAc). The C-terminal domain catalyzes the transfer of acetyl group from acetyl coenzyme A to glucosamine-1-phosphate (GlcN-1-P) to produce N-acetylglucosamine-1-phosphate (GlcNAc-1-P), which is converted into UDP-GlcNAc by the transfer of uridine 5-monophosphate (from uridine 5-triphosphate), a reaction catalyzed by the N-terminal domain.</text>
</comment>
<evidence type="ECO:0000256" key="2">
    <source>
        <dbReference type="ARBA" id="ARBA00007947"/>
    </source>
</evidence>
<keyword evidence="5" id="KW-0460">Magnesium</keyword>
<dbReference type="GO" id="GO:0003977">
    <property type="term" value="F:UDP-N-acetylglucosamine diphosphorylase activity"/>
    <property type="evidence" value="ECO:0007669"/>
    <property type="project" value="UniProtKB-EC"/>
</dbReference>
<evidence type="ECO:0000256" key="6">
    <source>
        <dbReference type="ARBA" id="ARBA00023315"/>
    </source>
</evidence>
<dbReference type="InterPro" id="IPR029044">
    <property type="entry name" value="Nucleotide-diphossugar_trans"/>
</dbReference>
<dbReference type="SUPFAM" id="SSF53448">
    <property type="entry name" value="Nucleotide-diphospho-sugar transferases"/>
    <property type="match status" value="1"/>
</dbReference>
<comment type="similarity">
    <text evidence="1">In the C-terminal section; belongs to the transferase hexapeptide repeat family.</text>
</comment>
<dbReference type="InterPro" id="IPR025877">
    <property type="entry name" value="MobA-like_NTP_Trfase"/>
</dbReference>
<reference evidence="11 12" key="1">
    <citation type="submission" date="2018-05" db="EMBL/GenBank/DDBJ databases">
        <title>Integrated omic analyses show evidence that a Ca. Accumulibacter phosphatis strain performs denitrification under micro-aerobic conditions.</title>
        <authorList>
            <person name="Camejo P.Y."/>
            <person name="Katherine M.D."/>
            <person name="Daniel N.R."/>
        </authorList>
    </citation>
    <scope>NUCLEOTIDE SEQUENCE [LARGE SCALE GENOMIC DNA]</scope>
    <source>
        <strain evidence="11">UW-LDO-IC</strain>
    </source>
</reference>
<evidence type="ECO:0000256" key="8">
    <source>
        <dbReference type="ARBA" id="ARBA00048493"/>
    </source>
</evidence>
<dbReference type="EMBL" id="QPGA01000010">
    <property type="protein sequence ID" value="RDE51177.1"/>
    <property type="molecule type" value="Genomic_DNA"/>
</dbReference>
<proteinExistence type="inferred from homology"/>
<evidence type="ECO:0000313" key="12">
    <source>
        <dbReference type="Proteomes" id="UP000253831"/>
    </source>
</evidence>
<keyword evidence="3" id="KW-0808">Transferase</keyword>
<keyword evidence="6" id="KW-0012">Acyltransferase</keyword>
<organism evidence="11 12">
    <name type="scientific">Candidatus Accumulibacter meliphilus</name>
    <dbReference type="NCBI Taxonomy" id="2211374"/>
    <lineage>
        <taxon>Bacteria</taxon>
        <taxon>Pseudomonadati</taxon>
        <taxon>Pseudomonadota</taxon>
        <taxon>Betaproteobacteria</taxon>
        <taxon>Candidatus Accumulibacter</taxon>
    </lineage>
</organism>
<comment type="similarity">
    <text evidence="2">In the N-terminal section; belongs to the N-acetylglucosamine-1-phosphate uridyltransferase family.</text>
</comment>
<gene>
    <name evidence="11" type="ORF">DVS81_07645</name>
</gene>
<dbReference type="InterPro" id="IPR050065">
    <property type="entry name" value="GlmU-like"/>
</dbReference>
<evidence type="ECO:0000256" key="3">
    <source>
        <dbReference type="ARBA" id="ARBA00022679"/>
    </source>
</evidence>
<keyword evidence="4" id="KW-0548">Nucleotidyltransferase</keyword>
<dbReference type="GO" id="GO:0019134">
    <property type="term" value="F:glucosamine-1-phosphate N-acetyltransferase activity"/>
    <property type="evidence" value="ECO:0007669"/>
    <property type="project" value="UniProtKB-EC"/>
</dbReference>
<comment type="catalytic activity">
    <reaction evidence="7">
        <text>alpha-D-glucosamine 1-phosphate + acetyl-CoA = N-acetyl-alpha-D-glucosamine 1-phosphate + CoA + H(+)</text>
        <dbReference type="Rhea" id="RHEA:13725"/>
        <dbReference type="ChEBI" id="CHEBI:15378"/>
        <dbReference type="ChEBI" id="CHEBI:57287"/>
        <dbReference type="ChEBI" id="CHEBI:57288"/>
        <dbReference type="ChEBI" id="CHEBI:57776"/>
        <dbReference type="ChEBI" id="CHEBI:58516"/>
        <dbReference type="EC" id="2.3.1.157"/>
    </reaction>
</comment>
<evidence type="ECO:0000256" key="4">
    <source>
        <dbReference type="ARBA" id="ARBA00022695"/>
    </source>
</evidence>
<comment type="caution">
    <text evidence="11">The sequence shown here is derived from an EMBL/GenBank/DDBJ whole genome shotgun (WGS) entry which is preliminary data.</text>
</comment>
<feature type="domain" description="MobA-like NTP transferase" evidence="10">
    <location>
        <begin position="27"/>
        <end position="160"/>
    </location>
</feature>
<protein>
    <recommendedName>
        <fullName evidence="10">MobA-like NTP transferase domain-containing protein</fullName>
    </recommendedName>
</protein>
<evidence type="ECO:0000259" key="10">
    <source>
        <dbReference type="Pfam" id="PF12804"/>
    </source>
</evidence>
<dbReference type="PANTHER" id="PTHR43584">
    <property type="entry name" value="NUCLEOTIDYL TRANSFERASE"/>
    <property type="match status" value="1"/>
</dbReference>
<accession>A0A369XSJ6</accession>
<evidence type="ECO:0000256" key="1">
    <source>
        <dbReference type="ARBA" id="ARBA00007707"/>
    </source>
</evidence>
<dbReference type="Proteomes" id="UP000253831">
    <property type="component" value="Unassembled WGS sequence"/>
</dbReference>
<comment type="catalytic activity">
    <reaction evidence="8">
        <text>N-acetyl-alpha-D-glucosamine 1-phosphate + UTP + H(+) = UDP-N-acetyl-alpha-D-glucosamine + diphosphate</text>
        <dbReference type="Rhea" id="RHEA:13509"/>
        <dbReference type="ChEBI" id="CHEBI:15378"/>
        <dbReference type="ChEBI" id="CHEBI:33019"/>
        <dbReference type="ChEBI" id="CHEBI:46398"/>
        <dbReference type="ChEBI" id="CHEBI:57705"/>
        <dbReference type="ChEBI" id="CHEBI:57776"/>
        <dbReference type="EC" id="2.7.7.23"/>
    </reaction>
</comment>
<sequence length="263" mass="29170">MLMPSIPQSFAVCRVKLERIFVLNICALVAAAGRGSRSGLPYPKTLFPIQGKPILVRIAELLAPYDRQPTIIVSSDGKELITECLRSAGIYAHVVVQQEPRGMGDAVLQFERSPRFEAAEHVLLIWGDIPFIQPETLATLVDTHLKHDNDFTFATRNVDSAYTMVTRNAERQVTGVIETREHGVTQPQAGERDIGLFIFRKSLVLAALREAIEDKWGTSTGEHGFLYVIGHLVKRGLRAEALPIATELDLISLNSLRDVDAFL</sequence>
<evidence type="ECO:0000313" key="11">
    <source>
        <dbReference type="EMBL" id="RDE51177.1"/>
    </source>
</evidence>
<evidence type="ECO:0000256" key="9">
    <source>
        <dbReference type="ARBA" id="ARBA00049628"/>
    </source>
</evidence>
<evidence type="ECO:0000256" key="5">
    <source>
        <dbReference type="ARBA" id="ARBA00022842"/>
    </source>
</evidence>
<dbReference type="Gene3D" id="3.90.550.10">
    <property type="entry name" value="Spore Coat Polysaccharide Biosynthesis Protein SpsA, Chain A"/>
    <property type="match status" value="1"/>
</dbReference>
<dbReference type="PANTHER" id="PTHR43584:SF3">
    <property type="entry name" value="BIFUNCTIONAL PROTEIN GLMU"/>
    <property type="match status" value="1"/>
</dbReference>
<dbReference type="Pfam" id="PF12804">
    <property type="entry name" value="NTP_transf_3"/>
    <property type="match status" value="1"/>
</dbReference>
<evidence type="ECO:0000256" key="7">
    <source>
        <dbReference type="ARBA" id="ARBA00048247"/>
    </source>
</evidence>
<name>A0A369XSJ6_9PROT</name>